<name>M1BAS5_SOLTU</name>
<dbReference type="GO" id="GO:0030245">
    <property type="term" value="P:cellulose catabolic process"/>
    <property type="evidence" value="ECO:0007669"/>
    <property type="project" value="UniProtKB-KW"/>
</dbReference>
<dbReference type="EC" id="3.2.1.4" evidence="3"/>
<dbReference type="GO" id="GO:0008810">
    <property type="term" value="F:cellulase activity"/>
    <property type="evidence" value="ECO:0007669"/>
    <property type="project" value="UniProtKB-EC"/>
</dbReference>
<evidence type="ECO:0000256" key="7">
    <source>
        <dbReference type="ARBA" id="ARBA00023295"/>
    </source>
</evidence>
<feature type="domain" description="Glycoside hydrolase family 9" evidence="10">
    <location>
        <begin position="1"/>
        <end position="49"/>
    </location>
</feature>
<evidence type="ECO:0000256" key="4">
    <source>
        <dbReference type="ARBA" id="ARBA00022801"/>
    </source>
</evidence>
<dbReference type="HOGENOM" id="CLU_2473359_0_0_1"/>
<protein>
    <recommendedName>
        <fullName evidence="3">cellulase</fullName>
        <ecNumber evidence="3">3.2.1.4</ecNumber>
    </recommendedName>
</protein>
<dbReference type="PaxDb" id="4113-PGSC0003DMT400041021"/>
<keyword evidence="9" id="KW-0472">Membrane</keyword>
<keyword evidence="9" id="KW-0812">Transmembrane</keyword>
<dbReference type="EnsemblPlants" id="PGSC0003DMT400041021">
    <property type="protein sequence ID" value="PGSC0003DMT400041021"/>
    <property type="gene ID" value="PGSC0003DMG400015870"/>
</dbReference>
<keyword evidence="4" id="KW-0378">Hydrolase</keyword>
<dbReference type="STRING" id="4113.M1BAS5"/>
<evidence type="ECO:0000313" key="11">
    <source>
        <dbReference type="EnsemblPlants" id="PGSC0003DMT400041021"/>
    </source>
</evidence>
<dbReference type="OMA" id="TYIIDAN"/>
<evidence type="ECO:0000256" key="8">
    <source>
        <dbReference type="ARBA" id="ARBA00023326"/>
    </source>
</evidence>
<reference evidence="11" key="2">
    <citation type="submission" date="2015-06" db="UniProtKB">
        <authorList>
            <consortium name="EnsemblPlants"/>
        </authorList>
    </citation>
    <scope>IDENTIFICATION</scope>
    <source>
        <strain evidence="11">DM1-3 516 R44</strain>
    </source>
</reference>
<dbReference type="Gramene" id="PGSC0003DMT400041021">
    <property type="protein sequence ID" value="PGSC0003DMT400041021"/>
    <property type="gene ID" value="PGSC0003DMG400015870"/>
</dbReference>
<dbReference type="SUPFAM" id="SSF48208">
    <property type="entry name" value="Six-hairpin glycosidases"/>
    <property type="match status" value="1"/>
</dbReference>
<keyword evidence="8" id="KW-0624">Polysaccharide degradation</keyword>
<proteinExistence type="inferred from homology"/>
<evidence type="ECO:0000256" key="2">
    <source>
        <dbReference type="ARBA" id="ARBA00007072"/>
    </source>
</evidence>
<reference evidence="12" key="1">
    <citation type="journal article" date="2011" name="Nature">
        <title>Genome sequence and analysis of the tuber crop potato.</title>
        <authorList>
            <consortium name="The Potato Genome Sequencing Consortium"/>
        </authorList>
    </citation>
    <scope>NUCLEOTIDE SEQUENCE [LARGE SCALE GENOMIC DNA]</scope>
    <source>
        <strain evidence="12">cv. DM1-3 516 R44</strain>
    </source>
</reference>
<organism evidence="11 12">
    <name type="scientific">Solanum tuberosum</name>
    <name type="common">Potato</name>
    <dbReference type="NCBI Taxonomy" id="4113"/>
    <lineage>
        <taxon>Eukaryota</taxon>
        <taxon>Viridiplantae</taxon>
        <taxon>Streptophyta</taxon>
        <taxon>Embryophyta</taxon>
        <taxon>Tracheophyta</taxon>
        <taxon>Spermatophyta</taxon>
        <taxon>Magnoliopsida</taxon>
        <taxon>eudicotyledons</taxon>
        <taxon>Gunneridae</taxon>
        <taxon>Pentapetalae</taxon>
        <taxon>asterids</taxon>
        <taxon>lamiids</taxon>
        <taxon>Solanales</taxon>
        <taxon>Solanaceae</taxon>
        <taxon>Solanoideae</taxon>
        <taxon>Solaneae</taxon>
        <taxon>Solanum</taxon>
    </lineage>
</organism>
<keyword evidence="12" id="KW-1185">Reference proteome</keyword>
<evidence type="ECO:0000256" key="5">
    <source>
        <dbReference type="ARBA" id="ARBA00023001"/>
    </source>
</evidence>
<comment type="catalytic activity">
    <reaction evidence="1">
        <text>Endohydrolysis of (1-&gt;4)-beta-D-glucosidic linkages in cellulose, lichenin and cereal beta-D-glucans.</text>
        <dbReference type="EC" id="3.2.1.4"/>
    </reaction>
</comment>
<keyword evidence="7" id="KW-0326">Glycosidase</keyword>
<dbReference type="PANTHER" id="PTHR22298">
    <property type="entry name" value="ENDO-1,4-BETA-GLUCANASE"/>
    <property type="match status" value="1"/>
</dbReference>
<accession>M1BAS5</accession>
<dbReference type="InterPro" id="IPR008928">
    <property type="entry name" value="6-hairpin_glycosidase_sf"/>
</dbReference>
<dbReference type="InParanoid" id="M1BAS5"/>
<evidence type="ECO:0000256" key="3">
    <source>
        <dbReference type="ARBA" id="ARBA00012601"/>
    </source>
</evidence>
<dbReference type="AlphaFoldDB" id="M1BAS5"/>
<dbReference type="InterPro" id="IPR012341">
    <property type="entry name" value="6hp_glycosidase-like_sf"/>
</dbReference>
<dbReference type="Pfam" id="PF00759">
    <property type="entry name" value="Glyco_hydro_9"/>
    <property type="match status" value="1"/>
</dbReference>
<evidence type="ECO:0000256" key="1">
    <source>
        <dbReference type="ARBA" id="ARBA00000966"/>
    </source>
</evidence>
<evidence type="ECO:0000313" key="12">
    <source>
        <dbReference type="Proteomes" id="UP000011115"/>
    </source>
</evidence>
<comment type="similarity">
    <text evidence="2">Belongs to the glycosyl hydrolase 9 (cellulase E) family.</text>
</comment>
<keyword evidence="6" id="KW-0119">Carbohydrate metabolism</keyword>
<keyword evidence="5" id="KW-0136">Cellulose degradation</keyword>
<dbReference type="InterPro" id="IPR001701">
    <property type="entry name" value="Glyco_hydro_9"/>
</dbReference>
<dbReference type="Proteomes" id="UP000011115">
    <property type="component" value="Unassembled WGS sequence"/>
</dbReference>
<dbReference type="Gene3D" id="1.50.10.10">
    <property type="match status" value="1"/>
</dbReference>
<keyword evidence="9" id="KW-1133">Transmembrane helix</keyword>
<evidence type="ECO:0000259" key="10">
    <source>
        <dbReference type="Pfam" id="PF00759"/>
    </source>
</evidence>
<sequence length="88" mass="10689">MKWCIDYLWKASVRCNCLYVQVGDQVNNHECWTRPENIKTLRTMLMIDQKILEQRLLLRLLQQWLLLLLYFVELIVPIPLDFSIKPNR</sequence>
<feature type="transmembrane region" description="Helical" evidence="9">
    <location>
        <begin position="56"/>
        <end position="78"/>
    </location>
</feature>
<evidence type="ECO:0000256" key="9">
    <source>
        <dbReference type="SAM" id="Phobius"/>
    </source>
</evidence>
<evidence type="ECO:0000256" key="6">
    <source>
        <dbReference type="ARBA" id="ARBA00023277"/>
    </source>
</evidence>